<evidence type="ECO:0000313" key="2">
    <source>
        <dbReference type="Proteomes" id="UP001301388"/>
    </source>
</evidence>
<reference evidence="1 2" key="1">
    <citation type="submission" date="2023-12" db="EMBL/GenBank/DDBJ databases">
        <title>Baltic Sea Cyanobacteria.</title>
        <authorList>
            <person name="Delbaje E."/>
            <person name="Fewer D.P."/>
            <person name="Shishido T.K."/>
        </authorList>
    </citation>
    <scope>NUCLEOTIDE SEQUENCE [LARGE SCALE GENOMIC DNA]</scope>
    <source>
        <strain evidence="1 2">UHCC 0370</strain>
    </source>
</reference>
<organism evidence="1 2">
    <name type="scientific">Pseudanabaena galeata UHCC 0370</name>
    <dbReference type="NCBI Taxonomy" id="3110310"/>
    <lineage>
        <taxon>Bacteria</taxon>
        <taxon>Bacillati</taxon>
        <taxon>Cyanobacteriota</taxon>
        <taxon>Cyanophyceae</taxon>
        <taxon>Pseudanabaenales</taxon>
        <taxon>Pseudanabaenaceae</taxon>
        <taxon>Pseudanabaena</taxon>
    </lineage>
</organism>
<protein>
    <submittedName>
        <fullName evidence="1">Uncharacterized protein</fullName>
    </submittedName>
</protein>
<proteinExistence type="predicted"/>
<dbReference type="Proteomes" id="UP001301388">
    <property type="component" value="Unassembled WGS sequence"/>
</dbReference>
<sequence length="264" mass="31321">MNETQSKDLAKLVKNFYYQRAQLCETLINTPIEDHYNPVANYYLDAYVISCAAIDGLASIWESMEQIQNQNRFAEFLICIDGKNNSLNKYDKCLERMHRVCTPFLFFQLNRQKYEEEFANEIQDRWLQYHSVLSDPTVKEIEEIYHNCYKSYPEIKSKRFSNVEQELKKFRYASLIYKFHRCSFIHEFRAPEYAAFFNKEEEISIRQYQGLPQLDVGIGILIRTIKQGADLVFDLIVDRGCKKIPYSTNDLKFDDPKKASKKKK</sequence>
<comment type="caution">
    <text evidence="1">The sequence shown here is derived from an EMBL/GenBank/DDBJ whole genome shotgun (WGS) entry which is preliminary data.</text>
</comment>
<dbReference type="RefSeq" id="WP_323260024.1">
    <property type="nucleotide sequence ID" value="NZ_JAYGIE010000011.1"/>
</dbReference>
<accession>A0ABU5TFE8</accession>
<keyword evidence="2" id="KW-1185">Reference proteome</keyword>
<gene>
    <name evidence="1" type="ORF">VB774_04105</name>
</gene>
<dbReference type="EMBL" id="JAYGIE010000011">
    <property type="protein sequence ID" value="MEA5476796.1"/>
    <property type="molecule type" value="Genomic_DNA"/>
</dbReference>
<name>A0ABU5TFE8_9CYAN</name>
<evidence type="ECO:0000313" key="1">
    <source>
        <dbReference type="EMBL" id="MEA5476796.1"/>
    </source>
</evidence>